<proteinExistence type="predicted"/>
<evidence type="ECO:0000313" key="2">
    <source>
        <dbReference type="Proteomes" id="UP000009192"/>
    </source>
</evidence>
<dbReference type="Proteomes" id="UP000009192">
    <property type="component" value="Unassembled WGS sequence"/>
</dbReference>
<accession>A0A0Q9XBG5</accession>
<evidence type="ECO:0000313" key="1">
    <source>
        <dbReference type="EMBL" id="KRG01809.1"/>
    </source>
</evidence>
<dbReference type="EMBL" id="CH933806">
    <property type="protein sequence ID" value="KRG01809.1"/>
    <property type="molecule type" value="Genomic_DNA"/>
</dbReference>
<dbReference type="KEGG" id="dmo:Dmoj_GI26959"/>
<sequence>MDVYFLQLPFYSPPLYQLSYRRHTCFCKQTKPRQGTRFYSKAFHIVCLRLRRQRRVIQTELLPYRTRYLASAV</sequence>
<dbReference type="AlphaFoldDB" id="A0A0Q9XBG5"/>
<keyword evidence="2" id="KW-1185">Reference proteome</keyword>
<dbReference type="InParanoid" id="A0A0Q9XBG5"/>
<organism evidence="1 2">
    <name type="scientific">Drosophila mojavensis</name>
    <name type="common">Fruit fly</name>
    <dbReference type="NCBI Taxonomy" id="7230"/>
    <lineage>
        <taxon>Eukaryota</taxon>
        <taxon>Metazoa</taxon>
        <taxon>Ecdysozoa</taxon>
        <taxon>Arthropoda</taxon>
        <taxon>Hexapoda</taxon>
        <taxon>Insecta</taxon>
        <taxon>Pterygota</taxon>
        <taxon>Neoptera</taxon>
        <taxon>Endopterygota</taxon>
        <taxon>Diptera</taxon>
        <taxon>Brachycera</taxon>
        <taxon>Muscomorpha</taxon>
        <taxon>Ephydroidea</taxon>
        <taxon>Drosophilidae</taxon>
        <taxon>Drosophila</taxon>
    </lineage>
</organism>
<gene>
    <name evidence="1" type="primary">Dmoj\GI26959</name>
    <name evidence="1" type="ORF">Dmoj_GI26959</name>
</gene>
<reference evidence="1 2" key="1">
    <citation type="journal article" date="2007" name="Nature">
        <title>Evolution of genes and genomes on the Drosophila phylogeny.</title>
        <authorList>
            <consortium name="Drosophila 12 Genomes Consortium"/>
            <person name="Clark A.G."/>
            <person name="Eisen M.B."/>
            <person name="Smith D.R."/>
            <person name="Bergman C.M."/>
            <person name="Oliver B."/>
            <person name="Markow T.A."/>
            <person name="Kaufman T.C."/>
            <person name="Kellis M."/>
            <person name="Gelbart W."/>
            <person name="Iyer V.N."/>
            <person name="Pollard D.A."/>
            <person name="Sackton T.B."/>
            <person name="Larracuente A.M."/>
            <person name="Singh N.D."/>
            <person name="Abad J.P."/>
            <person name="Abt D.N."/>
            <person name="Adryan B."/>
            <person name="Aguade M."/>
            <person name="Akashi H."/>
            <person name="Anderson W.W."/>
            <person name="Aquadro C.F."/>
            <person name="Ardell D.H."/>
            <person name="Arguello R."/>
            <person name="Artieri C.G."/>
            <person name="Barbash D.A."/>
            <person name="Barker D."/>
            <person name="Barsanti P."/>
            <person name="Batterham P."/>
            <person name="Batzoglou S."/>
            <person name="Begun D."/>
            <person name="Bhutkar A."/>
            <person name="Blanco E."/>
            <person name="Bosak S.A."/>
            <person name="Bradley R.K."/>
            <person name="Brand A.D."/>
            <person name="Brent M.R."/>
            <person name="Brooks A.N."/>
            <person name="Brown R.H."/>
            <person name="Butlin R.K."/>
            <person name="Caggese C."/>
            <person name="Calvi B.R."/>
            <person name="Bernardo de Carvalho A."/>
            <person name="Caspi A."/>
            <person name="Castrezana S."/>
            <person name="Celniker S.E."/>
            <person name="Chang J.L."/>
            <person name="Chapple C."/>
            <person name="Chatterji S."/>
            <person name="Chinwalla A."/>
            <person name="Civetta A."/>
            <person name="Clifton S.W."/>
            <person name="Comeron J.M."/>
            <person name="Costello J.C."/>
            <person name="Coyne J.A."/>
            <person name="Daub J."/>
            <person name="David R.G."/>
            <person name="Delcher A.L."/>
            <person name="Delehaunty K."/>
            <person name="Do C.B."/>
            <person name="Ebling H."/>
            <person name="Edwards K."/>
            <person name="Eickbush T."/>
            <person name="Evans J.D."/>
            <person name="Filipski A."/>
            <person name="Findeiss S."/>
            <person name="Freyhult E."/>
            <person name="Fulton L."/>
            <person name="Fulton R."/>
            <person name="Garcia A.C."/>
            <person name="Gardiner A."/>
            <person name="Garfield D.A."/>
            <person name="Garvin B.E."/>
            <person name="Gibson G."/>
            <person name="Gilbert D."/>
            <person name="Gnerre S."/>
            <person name="Godfrey J."/>
            <person name="Good R."/>
            <person name="Gotea V."/>
            <person name="Gravely B."/>
            <person name="Greenberg A.J."/>
            <person name="Griffiths-Jones S."/>
            <person name="Gross S."/>
            <person name="Guigo R."/>
            <person name="Gustafson E.A."/>
            <person name="Haerty W."/>
            <person name="Hahn M.W."/>
            <person name="Halligan D.L."/>
            <person name="Halpern A.L."/>
            <person name="Halter G.M."/>
            <person name="Han M.V."/>
            <person name="Heger A."/>
            <person name="Hillier L."/>
            <person name="Hinrichs A.S."/>
            <person name="Holmes I."/>
            <person name="Hoskins R.A."/>
            <person name="Hubisz M.J."/>
            <person name="Hultmark D."/>
            <person name="Huntley M.A."/>
            <person name="Jaffe D.B."/>
            <person name="Jagadeeshan S."/>
            <person name="Jeck W.R."/>
            <person name="Johnson J."/>
            <person name="Jones C.D."/>
            <person name="Jordan W.C."/>
            <person name="Karpen G.H."/>
            <person name="Kataoka E."/>
            <person name="Keightley P.D."/>
            <person name="Kheradpour P."/>
            <person name="Kirkness E.F."/>
            <person name="Koerich L.B."/>
            <person name="Kristiansen K."/>
            <person name="Kudrna D."/>
            <person name="Kulathinal R.J."/>
            <person name="Kumar S."/>
            <person name="Kwok R."/>
            <person name="Lander E."/>
            <person name="Langley C.H."/>
            <person name="Lapoint R."/>
            <person name="Lazzaro B.P."/>
            <person name="Lee S.J."/>
            <person name="Levesque L."/>
            <person name="Li R."/>
            <person name="Lin C.F."/>
            <person name="Lin M.F."/>
            <person name="Lindblad-Toh K."/>
            <person name="Llopart A."/>
            <person name="Long M."/>
            <person name="Low L."/>
            <person name="Lozovsky E."/>
            <person name="Lu J."/>
            <person name="Luo M."/>
            <person name="Machado C.A."/>
            <person name="Makalowski W."/>
            <person name="Marzo M."/>
            <person name="Matsuda M."/>
            <person name="Matzkin L."/>
            <person name="McAllister B."/>
            <person name="McBride C.S."/>
            <person name="McKernan B."/>
            <person name="McKernan K."/>
            <person name="Mendez-Lago M."/>
            <person name="Minx P."/>
            <person name="Mollenhauer M.U."/>
            <person name="Montooth K."/>
            <person name="Mount S.M."/>
            <person name="Mu X."/>
            <person name="Myers E."/>
            <person name="Negre B."/>
            <person name="Newfeld S."/>
            <person name="Nielsen R."/>
            <person name="Noor M.A."/>
            <person name="O'Grady P."/>
            <person name="Pachter L."/>
            <person name="Papaceit M."/>
            <person name="Parisi M.J."/>
            <person name="Parisi M."/>
            <person name="Parts L."/>
            <person name="Pedersen J.S."/>
            <person name="Pesole G."/>
            <person name="Phillippy A.M."/>
            <person name="Ponting C.P."/>
            <person name="Pop M."/>
            <person name="Porcelli D."/>
            <person name="Powell J.R."/>
            <person name="Prohaska S."/>
            <person name="Pruitt K."/>
            <person name="Puig M."/>
            <person name="Quesneville H."/>
            <person name="Ram K.R."/>
            <person name="Rand D."/>
            <person name="Rasmussen M.D."/>
            <person name="Reed L.K."/>
            <person name="Reenan R."/>
            <person name="Reily A."/>
            <person name="Remington K.A."/>
            <person name="Rieger T.T."/>
            <person name="Ritchie M.G."/>
            <person name="Robin C."/>
            <person name="Rogers Y.H."/>
            <person name="Rohde C."/>
            <person name="Rozas J."/>
            <person name="Rubenfield M.J."/>
            <person name="Ruiz A."/>
            <person name="Russo S."/>
            <person name="Salzberg S.L."/>
            <person name="Sanchez-Gracia A."/>
            <person name="Saranga D.J."/>
            <person name="Sato H."/>
            <person name="Schaeffer S.W."/>
            <person name="Schatz M.C."/>
            <person name="Schlenke T."/>
            <person name="Schwartz R."/>
            <person name="Segarra C."/>
            <person name="Singh R.S."/>
            <person name="Sirot L."/>
            <person name="Sirota M."/>
            <person name="Sisneros N.B."/>
            <person name="Smith C.D."/>
            <person name="Smith T.F."/>
            <person name="Spieth J."/>
            <person name="Stage D.E."/>
            <person name="Stark A."/>
            <person name="Stephan W."/>
            <person name="Strausberg R.L."/>
            <person name="Strempel S."/>
            <person name="Sturgill D."/>
            <person name="Sutton G."/>
            <person name="Sutton G.G."/>
            <person name="Tao W."/>
            <person name="Teichmann S."/>
            <person name="Tobari Y.N."/>
            <person name="Tomimura Y."/>
            <person name="Tsolas J.M."/>
            <person name="Valente V.L."/>
            <person name="Venter E."/>
            <person name="Venter J.C."/>
            <person name="Vicario S."/>
            <person name="Vieira F.G."/>
            <person name="Vilella A.J."/>
            <person name="Villasante A."/>
            <person name="Walenz B."/>
            <person name="Wang J."/>
            <person name="Wasserman M."/>
            <person name="Watts T."/>
            <person name="Wilson D."/>
            <person name="Wilson R.K."/>
            <person name="Wing R.A."/>
            <person name="Wolfner M.F."/>
            <person name="Wong A."/>
            <person name="Wong G.K."/>
            <person name="Wu C.I."/>
            <person name="Wu G."/>
            <person name="Yamamoto D."/>
            <person name="Yang H.P."/>
            <person name="Yang S.P."/>
            <person name="Yorke J.A."/>
            <person name="Yoshida K."/>
            <person name="Zdobnov E."/>
            <person name="Zhang P."/>
            <person name="Zhang Y."/>
            <person name="Zimin A.V."/>
            <person name="Baldwin J."/>
            <person name="Abdouelleil A."/>
            <person name="Abdulkadir J."/>
            <person name="Abebe A."/>
            <person name="Abera B."/>
            <person name="Abreu J."/>
            <person name="Acer S.C."/>
            <person name="Aftuck L."/>
            <person name="Alexander A."/>
            <person name="An P."/>
            <person name="Anderson E."/>
            <person name="Anderson S."/>
            <person name="Arachi H."/>
            <person name="Azer M."/>
            <person name="Bachantsang P."/>
            <person name="Barry A."/>
            <person name="Bayul T."/>
            <person name="Berlin A."/>
            <person name="Bessette D."/>
            <person name="Bloom T."/>
            <person name="Blye J."/>
            <person name="Boguslavskiy L."/>
            <person name="Bonnet C."/>
            <person name="Boukhgalter B."/>
            <person name="Bourzgui I."/>
            <person name="Brown A."/>
            <person name="Cahill P."/>
            <person name="Channer S."/>
            <person name="Cheshatsang Y."/>
            <person name="Chuda L."/>
            <person name="Citroen M."/>
            <person name="Collymore A."/>
            <person name="Cooke P."/>
            <person name="Costello M."/>
            <person name="D'Aco K."/>
            <person name="Daza R."/>
            <person name="De Haan G."/>
            <person name="DeGray S."/>
            <person name="DeMaso C."/>
            <person name="Dhargay N."/>
            <person name="Dooley K."/>
            <person name="Dooley E."/>
            <person name="Doricent M."/>
            <person name="Dorje P."/>
            <person name="Dorjee K."/>
            <person name="Dupes A."/>
            <person name="Elong R."/>
            <person name="Falk J."/>
            <person name="Farina A."/>
            <person name="Faro S."/>
            <person name="Ferguson D."/>
            <person name="Fisher S."/>
            <person name="Foley C.D."/>
            <person name="Franke A."/>
            <person name="Friedrich D."/>
            <person name="Gadbois L."/>
            <person name="Gearin G."/>
            <person name="Gearin C.R."/>
            <person name="Giannoukos G."/>
            <person name="Goode T."/>
            <person name="Graham J."/>
            <person name="Grandbois E."/>
            <person name="Grewal S."/>
            <person name="Gyaltsen K."/>
            <person name="Hafez N."/>
            <person name="Hagos B."/>
            <person name="Hall J."/>
            <person name="Henson C."/>
            <person name="Hollinger A."/>
            <person name="Honan T."/>
            <person name="Huard M.D."/>
            <person name="Hughes L."/>
            <person name="Hurhula B."/>
            <person name="Husby M.E."/>
            <person name="Kamat A."/>
            <person name="Kanga B."/>
            <person name="Kashin S."/>
            <person name="Khazanovich D."/>
            <person name="Kisner P."/>
            <person name="Lance K."/>
            <person name="Lara M."/>
            <person name="Lee W."/>
            <person name="Lennon N."/>
            <person name="Letendre F."/>
            <person name="LeVine R."/>
            <person name="Lipovsky A."/>
            <person name="Liu X."/>
            <person name="Liu J."/>
            <person name="Liu S."/>
            <person name="Lokyitsang T."/>
            <person name="Lokyitsang Y."/>
            <person name="Lubonja R."/>
            <person name="Lui A."/>
            <person name="MacDonald P."/>
            <person name="Magnisalis V."/>
            <person name="Maru K."/>
            <person name="Matthews C."/>
            <person name="McCusker W."/>
            <person name="McDonough S."/>
            <person name="Mehta T."/>
            <person name="Meldrim J."/>
            <person name="Meneus L."/>
            <person name="Mihai O."/>
            <person name="Mihalev A."/>
            <person name="Mihova T."/>
            <person name="Mittelman R."/>
            <person name="Mlenga V."/>
            <person name="Montmayeur A."/>
            <person name="Mulrain L."/>
            <person name="Navidi A."/>
            <person name="Naylor J."/>
            <person name="Negash T."/>
            <person name="Nguyen T."/>
            <person name="Nguyen N."/>
            <person name="Nicol R."/>
            <person name="Norbu C."/>
            <person name="Norbu N."/>
            <person name="Novod N."/>
            <person name="O'Neill B."/>
            <person name="Osman S."/>
            <person name="Markiewicz E."/>
            <person name="Oyono O.L."/>
            <person name="Patti C."/>
            <person name="Phunkhang P."/>
            <person name="Pierre F."/>
            <person name="Priest M."/>
            <person name="Raghuraman S."/>
            <person name="Rege F."/>
            <person name="Reyes R."/>
            <person name="Rise C."/>
            <person name="Rogov P."/>
            <person name="Ross K."/>
            <person name="Ryan E."/>
            <person name="Settipalli S."/>
            <person name="Shea T."/>
            <person name="Sherpa N."/>
            <person name="Shi L."/>
            <person name="Shih D."/>
            <person name="Sparrow T."/>
            <person name="Spaulding J."/>
            <person name="Stalker J."/>
            <person name="Stange-Thomann N."/>
            <person name="Stavropoulos S."/>
            <person name="Stone C."/>
            <person name="Strader C."/>
            <person name="Tesfaye S."/>
            <person name="Thomson T."/>
            <person name="Thoulutsang Y."/>
            <person name="Thoulutsang D."/>
            <person name="Topham K."/>
            <person name="Topping I."/>
            <person name="Tsamla T."/>
            <person name="Vassiliev H."/>
            <person name="Vo A."/>
            <person name="Wangchuk T."/>
            <person name="Wangdi T."/>
            <person name="Weiand M."/>
            <person name="Wilkinson J."/>
            <person name="Wilson A."/>
            <person name="Yadav S."/>
            <person name="Young G."/>
            <person name="Yu Q."/>
            <person name="Zembek L."/>
            <person name="Zhong D."/>
            <person name="Zimmer A."/>
            <person name="Zwirko Z."/>
            <person name="Jaffe D.B."/>
            <person name="Alvarez P."/>
            <person name="Brockman W."/>
            <person name="Butler J."/>
            <person name="Chin C."/>
            <person name="Gnerre S."/>
            <person name="Grabherr M."/>
            <person name="Kleber M."/>
            <person name="Mauceli E."/>
            <person name="MacCallum I."/>
        </authorList>
    </citation>
    <scope>NUCLEOTIDE SEQUENCE [LARGE SCALE GENOMIC DNA]</scope>
    <source>
        <strain evidence="2">Tucson 15081-1352.22</strain>
    </source>
</reference>
<protein>
    <submittedName>
        <fullName evidence="1">Uncharacterized protein</fullName>
    </submittedName>
</protein>
<name>A0A0Q9XBG5_DROMO</name>